<proteinExistence type="predicted"/>
<keyword evidence="7" id="KW-0442">Lipid degradation</keyword>
<organism evidence="10 12">
    <name type="scientific">Cuscuta campestris</name>
    <dbReference type="NCBI Taxonomy" id="132261"/>
    <lineage>
        <taxon>Eukaryota</taxon>
        <taxon>Viridiplantae</taxon>
        <taxon>Streptophyta</taxon>
        <taxon>Embryophyta</taxon>
        <taxon>Tracheophyta</taxon>
        <taxon>Spermatophyta</taxon>
        <taxon>Magnoliopsida</taxon>
        <taxon>eudicotyledons</taxon>
        <taxon>Gunneridae</taxon>
        <taxon>Pentapetalae</taxon>
        <taxon>asterids</taxon>
        <taxon>lamiids</taxon>
        <taxon>Solanales</taxon>
        <taxon>Convolvulaceae</taxon>
        <taxon>Cuscuteae</taxon>
        <taxon>Cuscuta</taxon>
        <taxon>Cuscuta subgen. Grammica</taxon>
        <taxon>Cuscuta sect. Cleistogrammica</taxon>
    </lineage>
</organism>
<dbReference type="GO" id="GO:0005886">
    <property type="term" value="C:plasma membrane"/>
    <property type="evidence" value="ECO:0007669"/>
    <property type="project" value="TreeGrafter"/>
</dbReference>
<keyword evidence="3" id="KW-0479">Metal-binding</keyword>
<dbReference type="EMBL" id="OOIL02004603">
    <property type="protein sequence ID" value="VFQ92719.1"/>
    <property type="molecule type" value="Genomic_DNA"/>
</dbReference>
<dbReference type="PANTHER" id="PTHR18896:SF86">
    <property type="entry name" value="PHOSPHOLIPASE D DELTA"/>
    <property type="match status" value="1"/>
</dbReference>
<keyword evidence="5" id="KW-0378">Hydrolase</keyword>
<evidence type="ECO:0000256" key="6">
    <source>
        <dbReference type="ARBA" id="ARBA00022837"/>
    </source>
</evidence>
<gene>
    <name evidence="10" type="ORF">CCAM_LOCUS34495</name>
    <name evidence="11" type="ORF">CCAM_LOCUS34507</name>
</gene>
<dbReference type="Pfam" id="PF12357">
    <property type="entry name" value="PLD_C"/>
    <property type="match status" value="1"/>
</dbReference>
<evidence type="ECO:0000256" key="5">
    <source>
        <dbReference type="ARBA" id="ARBA00022801"/>
    </source>
</evidence>
<dbReference type="PROSITE" id="PS50035">
    <property type="entry name" value="PLD"/>
    <property type="match status" value="1"/>
</dbReference>
<dbReference type="Proteomes" id="UP000595140">
    <property type="component" value="Unassembled WGS sequence"/>
</dbReference>
<evidence type="ECO:0000256" key="2">
    <source>
        <dbReference type="ARBA" id="ARBA00012027"/>
    </source>
</evidence>
<protein>
    <recommendedName>
        <fullName evidence="2">phospholipase D</fullName>
        <ecNumber evidence="2">3.1.4.4</ecNumber>
    </recommendedName>
</protein>
<evidence type="ECO:0000256" key="3">
    <source>
        <dbReference type="ARBA" id="ARBA00022723"/>
    </source>
</evidence>
<evidence type="ECO:0000313" key="12">
    <source>
        <dbReference type="Proteomes" id="UP000595140"/>
    </source>
</evidence>
<evidence type="ECO:0000256" key="8">
    <source>
        <dbReference type="ARBA" id="ARBA00023098"/>
    </source>
</evidence>
<dbReference type="AlphaFoldDB" id="A0A484MW28"/>
<keyword evidence="6" id="KW-0106">Calcium</keyword>
<dbReference type="InterPro" id="IPR015679">
    <property type="entry name" value="PLipase_D_fam"/>
</dbReference>
<dbReference type="InterPro" id="IPR001736">
    <property type="entry name" value="PLipase_D/transphosphatidylase"/>
</dbReference>
<evidence type="ECO:0000313" key="10">
    <source>
        <dbReference type="EMBL" id="VFQ92719.1"/>
    </source>
</evidence>
<feature type="domain" description="PLD phosphodiesterase" evidence="9">
    <location>
        <begin position="163"/>
        <end position="190"/>
    </location>
</feature>
<evidence type="ECO:0000259" key="9">
    <source>
        <dbReference type="PROSITE" id="PS50035"/>
    </source>
</evidence>
<evidence type="ECO:0000256" key="7">
    <source>
        <dbReference type="ARBA" id="ARBA00022963"/>
    </source>
</evidence>
<dbReference type="Pfam" id="PF00614">
    <property type="entry name" value="PLDc"/>
    <property type="match status" value="1"/>
</dbReference>
<name>A0A484MW28_9ASTE</name>
<keyword evidence="12" id="KW-1185">Reference proteome</keyword>
<dbReference type="Gene3D" id="3.30.870.10">
    <property type="entry name" value="Endonuclease Chain A"/>
    <property type="match status" value="1"/>
</dbReference>
<dbReference type="GO" id="GO:0004630">
    <property type="term" value="F:phospholipase D activity"/>
    <property type="evidence" value="ECO:0007669"/>
    <property type="project" value="UniProtKB-EC"/>
</dbReference>
<dbReference type="SMART" id="SM00155">
    <property type="entry name" value="PLDc"/>
    <property type="match status" value="1"/>
</dbReference>
<dbReference type="GO" id="GO:0009395">
    <property type="term" value="P:phospholipid catabolic process"/>
    <property type="evidence" value="ECO:0007669"/>
    <property type="project" value="TreeGrafter"/>
</dbReference>
<dbReference type="EC" id="3.1.4.4" evidence="2"/>
<evidence type="ECO:0000256" key="1">
    <source>
        <dbReference type="ARBA" id="ARBA00000798"/>
    </source>
</evidence>
<dbReference type="PANTHER" id="PTHR18896">
    <property type="entry name" value="PHOSPHOLIPASE D"/>
    <property type="match status" value="1"/>
</dbReference>
<sequence length="318" mass="36183">MGQNLICGKNLVVDKSIEKAYIHAIRSAQHFIYIENQYFLGSSYAWPSYKDAGADHLIPMELALKIVSKIRAKERFAVYIVVPMWPEGDPKSATTQEILYWQSQTMQTMYQVIAREIKSMQLDAHPLDFLNFYCLANREEAGSVTPSLSATDKVSDAYKFQRFMIYVHAKGMIVDDEYVILGSANINQRSMAGSKDTEIAMGAYQPQHTWAKRQRHPRGQVYGYRMSLWAEHLGMLEECFNEPGELQCVKKVNEVARENWRKYTDDTFHHLQGHLLQYPLLVNADGKVCPLPGHENFPDIGGKVIGTPSTTLPDVLTT</sequence>
<dbReference type="InterPro" id="IPR024632">
    <property type="entry name" value="PLipase_D_C"/>
</dbReference>
<dbReference type="EMBL" id="OOIL02004603">
    <property type="protein sequence ID" value="VFQ92731.1"/>
    <property type="molecule type" value="Genomic_DNA"/>
</dbReference>
<dbReference type="GO" id="GO:0046872">
    <property type="term" value="F:metal ion binding"/>
    <property type="evidence" value="ECO:0007669"/>
    <property type="project" value="UniProtKB-KW"/>
</dbReference>
<keyword evidence="8" id="KW-0443">Lipid metabolism</keyword>
<dbReference type="OrthoDB" id="14911at2759"/>
<accession>A0A484MW28</accession>
<evidence type="ECO:0000256" key="4">
    <source>
        <dbReference type="ARBA" id="ARBA00022737"/>
    </source>
</evidence>
<comment type="catalytic activity">
    <reaction evidence="1">
        <text>a 1,2-diacyl-sn-glycero-3-phosphocholine + H2O = a 1,2-diacyl-sn-glycero-3-phosphate + choline + H(+)</text>
        <dbReference type="Rhea" id="RHEA:14445"/>
        <dbReference type="ChEBI" id="CHEBI:15354"/>
        <dbReference type="ChEBI" id="CHEBI:15377"/>
        <dbReference type="ChEBI" id="CHEBI:15378"/>
        <dbReference type="ChEBI" id="CHEBI:57643"/>
        <dbReference type="ChEBI" id="CHEBI:58608"/>
        <dbReference type="EC" id="3.1.4.4"/>
    </reaction>
</comment>
<keyword evidence="4" id="KW-0677">Repeat</keyword>
<evidence type="ECO:0000313" key="11">
    <source>
        <dbReference type="EMBL" id="VFQ92731.1"/>
    </source>
</evidence>
<dbReference type="SUPFAM" id="SSF56024">
    <property type="entry name" value="Phospholipase D/nuclease"/>
    <property type="match status" value="1"/>
</dbReference>
<reference evidence="10 12" key="1">
    <citation type="submission" date="2018-04" db="EMBL/GenBank/DDBJ databases">
        <authorList>
            <person name="Vogel A."/>
        </authorList>
    </citation>
    <scope>NUCLEOTIDE SEQUENCE [LARGE SCALE GENOMIC DNA]</scope>
</reference>